<name>A0A397HDL8_9GLOM</name>
<dbReference type="OrthoDB" id="2433234at2759"/>
<feature type="region of interest" description="Disordered" evidence="6">
    <location>
        <begin position="1304"/>
        <end position="1341"/>
    </location>
</feature>
<evidence type="ECO:0000256" key="6">
    <source>
        <dbReference type="SAM" id="MobiDB-lite"/>
    </source>
</evidence>
<evidence type="ECO:0000256" key="2">
    <source>
        <dbReference type="ARBA" id="ARBA00022692"/>
    </source>
</evidence>
<evidence type="ECO:0000313" key="9">
    <source>
        <dbReference type="Proteomes" id="UP000266861"/>
    </source>
</evidence>
<dbReference type="Pfam" id="PF00520">
    <property type="entry name" value="Ion_trans"/>
    <property type="match status" value="1"/>
</dbReference>
<proteinExistence type="predicted"/>
<keyword evidence="2" id="KW-0812">Transmembrane</keyword>
<dbReference type="PANTHER" id="PTHR10582:SF2">
    <property type="entry name" value="INACTIVE"/>
    <property type="match status" value="1"/>
</dbReference>
<evidence type="ECO:0000256" key="5">
    <source>
        <dbReference type="ARBA" id="ARBA00023136"/>
    </source>
</evidence>
<keyword evidence="3" id="KW-0677">Repeat</keyword>
<feature type="compositionally biased region" description="Acidic residues" evidence="6">
    <location>
        <begin position="1306"/>
        <end position="1325"/>
    </location>
</feature>
<evidence type="ECO:0000256" key="3">
    <source>
        <dbReference type="ARBA" id="ARBA00022737"/>
    </source>
</evidence>
<evidence type="ECO:0000256" key="4">
    <source>
        <dbReference type="ARBA" id="ARBA00022989"/>
    </source>
</evidence>
<protein>
    <recommendedName>
        <fullName evidence="7">Ion transport domain-containing protein</fullName>
    </recommendedName>
</protein>
<dbReference type="EMBL" id="PQFF01000320">
    <property type="protein sequence ID" value="RHZ60909.1"/>
    <property type="molecule type" value="Genomic_DNA"/>
</dbReference>
<keyword evidence="9" id="KW-1185">Reference proteome</keyword>
<dbReference type="STRING" id="1348612.A0A397HDL8"/>
<feature type="domain" description="Ion transport" evidence="7">
    <location>
        <begin position="967"/>
        <end position="1233"/>
    </location>
</feature>
<dbReference type="PANTHER" id="PTHR10582">
    <property type="entry name" value="TRANSIENT RECEPTOR POTENTIAL ION CHANNEL PROTEIN"/>
    <property type="match status" value="1"/>
</dbReference>
<feature type="compositionally biased region" description="Basic and acidic residues" evidence="6">
    <location>
        <begin position="1326"/>
        <end position="1338"/>
    </location>
</feature>
<accession>A0A397HDL8</accession>
<keyword evidence="5" id="KW-0472">Membrane</keyword>
<dbReference type="InterPro" id="IPR024862">
    <property type="entry name" value="TRPV"/>
</dbReference>
<gene>
    <name evidence="8" type="ORF">Glove_350g151</name>
</gene>
<dbReference type="GO" id="GO:0005886">
    <property type="term" value="C:plasma membrane"/>
    <property type="evidence" value="ECO:0007669"/>
    <property type="project" value="TreeGrafter"/>
</dbReference>
<evidence type="ECO:0000259" key="7">
    <source>
        <dbReference type="Pfam" id="PF00520"/>
    </source>
</evidence>
<sequence>MSKKHQKNEKPEDTYSIISITEKDSQFGCYVAISPDGQQIATFNPENCQFTLYDIKDFSKPISSFLYEEIEELVHDKRCYCSLAISNCVDGNAKSERLIAISCFDVSEMLYYQNENPNQTYDENIMLELGENVNLLQVQSQTRVISTKFQSEVHTSLESIGGVIRFLDSDAKISESQPLMNKTAIVVVNASGIYKQTLDNDKIIMKQQFQKQIFFKSSIARDEQFELPQQLSISLSRLDQGQTALELIHTSIIKNHFMVHSFKNQQQIIEMYSLITGGLEMLFKRHECLAAPNVIRGSPIFAISQNEGILAFCRGTISITLYLIENGLEITTKQLEGHKGRIYKIVAIEFIDNDSKLLIVLEEETENLLGEISIQQVFVVWDLFTTFKDSIRQIDYSEAHEPLRMDATHRLINSHGNMLVVTDSGNIISVLDHKDVDLIRNPPSLMRMTKIDIIMDHIFHAIYNLDGERSDTSELAKNQIIIRNIEPWHSKKHYFRLSVWLDSTKTTQLIISHNTIQVWKYCNKDEQPDKRDRALEYVWASKNVGSTGLQIQELKIGEREFVLNFTKPAGKYPTPKSVTIHWPNNTNILEGACRALYVFGEKKHIVTGHKNTNRVEYLIRCTQGLVRKYISKYGIFRLTDIRYSIMKYLIKGHQESLIKQIINKKINGKNSNIHIPRLYKWKREDDDKLNFSMSRSSSKRSIEKLSETLGSFEIVKTLPELKLRSKSDLHNAILCTQQRVDSTAILKYLIDYYADSANESNNDGWMFTVTKAIPLLYDYRLNGFVTNLFKKPCFGITEAYTSPLHINADDQKKGNNASIMHALKVKPCLASKPKITLSESIRSFFKKQFGRIKKTIIQRKSLMEISASYNDRKVYKVPLPDFTAYPKGLKDHSDNYLWFLFTLFRIIWWPRKNVIKETSEMSPFLRVIYEEETAEIYRTPTIIAVSAFKWSAARRHFIRHIIVYLLYYITYTITVISYSFTGESTSVTNLFKTESAGVIKTFSTFIYYYTGWYLIITEIVQLRREGWKRYISIYNMFDIASVILPFAVIVAGVLSDLEVINLEYSVYNTVLAFTVLVMWLEVLLLLRYFEGPGRFIYIITSIMNTIWPFFAFMLIAILAFAHSMFLLLNHADEDSLQIPTYTINDTSDSSLYSNITITQVIDKSSYLDNYYSHALSSVAAVFFWTNGRWDQLDQWDNYSVIIISILGSIILVLIFQNMLIAFMNGAFETANEEGRAAVQKYRAELIAEYETLEKPFGSRKGNPRYIYFIPNPDLIDTWLEETKKDNEKQKSRLMSENLFELNDLNSSDEEERDSHDDDDDDDDQDDSSHSKKYEHIQNDDSLDIEPIRTKYTNKIDKIKFIDEEIFESKVTSKSNKKSLINSKSLQPFKNKSSNELFSDDDQLSKLQEKFNNMENEFKERFDSLENNFRTLLTALNNQNNQNN</sequence>
<evidence type="ECO:0000313" key="8">
    <source>
        <dbReference type="EMBL" id="RHZ60909.1"/>
    </source>
</evidence>
<dbReference type="GO" id="GO:0005216">
    <property type="term" value="F:monoatomic ion channel activity"/>
    <property type="evidence" value="ECO:0007669"/>
    <property type="project" value="InterPro"/>
</dbReference>
<comment type="caution">
    <text evidence="8">The sequence shown here is derived from an EMBL/GenBank/DDBJ whole genome shotgun (WGS) entry which is preliminary data.</text>
</comment>
<dbReference type="InterPro" id="IPR005821">
    <property type="entry name" value="Ion_trans_dom"/>
</dbReference>
<dbReference type="Proteomes" id="UP000266861">
    <property type="component" value="Unassembled WGS sequence"/>
</dbReference>
<organism evidence="8 9">
    <name type="scientific">Diversispora epigaea</name>
    <dbReference type="NCBI Taxonomy" id="1348612"/>
    <lineage>
        <taxon>Eukaryota</taxon>
        <taxon>Fungi</taxon>
        <taxon>Fungi incertae sedis</taxon>
        <taxon>Mucoromycota</taxon>
        <taxon>Glomeromycotina</taxon>
        <taxon>Glomeromycetes</taxon>
        <taxon>Diversisporales</taxon>
        <taxon>Diversisporaceae</taxon>
        <taxon>Diversispora</taxon>
    </lineage>
</organism>
<keyword evidence="4" id="KW-1133">Transmembrane helix</keyword>
<evidence type="ECO:0000256" key="1">
    <source>
        <dbReference type="ARBA" id="ARBA00004141"/>
    </source>
</evidence>
<reference evidence="8 9" key="1">
    <citation type="submission" date="2018-08" db="EMBL/GenBank/DDBJ databases">
        <title>Genome and evolution of the arbuscular mycorrhizal fungus Diversispora epigaea (formerly Glomus versiforme) and its bacterial endosymbionts.</title>
        <authorList>
            <person name="Sun X."/>
            <person name="Fei Z."/>
            <person name="Harrison M."/>
        </authorList>
    </citation>
    <scope>NUCLEOTIDE SEQUENCE [LARGE SCALE GENOMIC DNA]</scope>
    <source>
        <strain evidence="8 9">IT104</strain>
    </source>
</reference>
<comment type="subcellular location">
    <subcellularLocation>
        <location evidence="1">Membrane</location>
        <topology evidence="1">Multi-pass membrane protein</topology>
    </subcellularLocation>
</comment>
<dbReference type="GO" id="GO:0098703">
    <property type="term" value="P:calcium ion import across plasma membrane"/>
    <property type="evidence" value="ECO:0007669"/>
    <property type="project" value="TreeGrafter"/>
</dbReference>